<reference evidence="5" key="1">
    <citation type="submission" date="2021-04" db="EMBL/GenBank/DDBJ databases">
        <authorList>
            <consortium name="Wellcome Sanger Institute Data Sharing"/>
        </authorList>
    </citation>
    <scope>NUCLEOTIDE SEQUENCE [LARGE SCALE GENOMIC DNA]</scope>
</reference>
<sequence length="491" mass="56085">MGSSWALVCSTAVCWVLLGSGCGVEHIIQDLKVKSDDSLRQEMQSPDESLMLQRPLTPREILEMQTPDESLMLQRPLDPIEILGMEYPDSLLLQKPLVGRPEIMPRGRRPAIPALDERYPVQFPLGRPTSNNLQAICLNGDLRPRYPESYFPLSGFGSQKRRGSAVNKAESWFSTCCKMNQTWEREVTLCCAIRAWRLSIKSFCEEEFSIKTAHYHCCLKHGKKRLNCFNDNALNPNYEPTEGIPVSPLPSTTKFKFDPSTCQREMEPPNQKTDINFPPGRPTEDSIQSLCRNQILRPVYNVECMPGAGYQWLVHQAKTINRMEKGFKQCCKLENRLNCAEQKWRDELNTFCLDKKSRPLNFNCCLADGTNERYSCFQQIAPDPHYMTIAREEVSLNKICDTHKIIKKMFPSLPLKSFVDKCCPLSEEEKDTCFMKKFEEICSSRGGSPAIRHCCRGSRQKTPQCISKILMDAITKATNVLSRKKKKCPIS</sequence>
<dbReference type="InterPro" id="IPR020858">
    <property type="entry name" value="Serum_albumin-like"/>
</dbReference>
<dbReference type="InParanoid" id="A0A3Q1JUJ7"/>
<dbReference type="SUPFAM" id="SSF48552">
    <property type="entry name" value="Serum albumin-like"/>
    <property type="match status" value="2"/>
</dbReference>
<reference evidence="5" key="2">
    <citation type="submission" date="2025-08" db="UniProtKB">
        <authorList>
            <consortium name="Ensembl"/>
        </authorList>
    </citation>
    <scope>IDENTIFICATION</scope>
</reference>
<evidence type="ECO:0000256" key="2">
    <source>
        <dbReference type="ARBA" id="ARBA00022525"/>
    </source>
</evidence>
<dbReference type="PANTHER" id="PTHR16776:SF3">
    <property type="entry name" value="EXTRACELLULAR MATRIX PROTEIN 1"/>
    <property type="match status" value="1"/>
</dbReference>
<dbReference type="AlphaFoldDB" id="A0A3Q1JUJ7"/>
<dbReference type="FunCoup" id="A0A3Q1JUJ7">
    <property type="interactions" value="974"/>
</dbReference>
<keyword evidence="3" id="KW-0677">Repeat</keyword>
<organism evidence="5 6">
    <name type="scientific">Anabas testudineus</name>
    <name type="common">Climbing perch</name>
    <name type="synonym">Anthias testudineus</name>
    <dbReference type="NCBI Taxonomy" id="64144"/>
    <lineage>
        <taxon>Eukaryota</taxon>
        <taxon>Metazoa</taxon>
        <taxon>Chordata</taxon>
        <taxon>Craniata</taxon>
        <taxon>Vertebrata</taxon>
        <taxon>Euteleostomi</taxon>
        <taxon>Actinopterygii</taxon>
        <taxon>Neopterygii</taxon>
        <taxon>Teleostei</taxon>
        <taxon>Neoteleostei</taxon>
        <taxon>Acanthomorphata</taxon>
        <taxon>Anabantaria</taxon>
        <taxon>Anabantiformes</taxon>
        <taxon>Anabantoidei</taxon>
        <taxon>Anabantidae</taxon>
        <taxon>Anabas</taxon>
    </lineage>
</organism>
<evidence type="ECO:0000313" key="5">
    <source>
        <dbReference type="Ensembl" id="ENSATEP00000034819.3"/>
    </source>
</evidence>
<name>A0A3Q1JUJ7_ANATE</name>
<protein>
    <submittedName>
        <fullName evidence="5">Extracellular matrix protein 1b</fullName>
    </submittedName>
</protein>
<dbReference type="Proteomes" id="UP000265040">
    <property type="component" value="Chromosome 16"/>
</dbReference>
<dbReference type="PANTHER" id="PTHR16776">
    <property type="entry name" value="EXTRACELLULAR MATRIX PROTEIN 1"/>
    <property type="match status" value="1"/>
</dbReference>
<dbReference type="GeneID" id="113170708"/>
<keyword evidence="6" id="KW-1185">Reference proteome</keyword>
<keyword evidence="4" id="KW-0732">Signal</keyword>
<dbReference type="RefSeq" id="XP_026228698.1">
    <property type="nucleotide sequence ID" value="XM_026372913.1"/>
</dbReference>
<accession>A0A3Q1JUJ7</accession>
<proteinExistence type="predicted"/>
<evidence type="ECO:0000256" key="3">
    <source>
        <dbReference type="ARBA" id="ARBA00022737"/>
    </source>
</evidence>
<dbReference type="GO" id="GO:0005615">
    <property type="term" value="C:extracellular space"/>
    <property type="evidence" value="ECO:0007669"/>
    <property type="project" value="InterPro"/>
</dbReference>
<dbReference type="STRING" id="64144.ENSATEP00000034819"/>
<dbReference type="GO" id="GO:0007165">
    <property type="term" value="P:signal transduction"/>
    <property type="evidence" value="ECO:0007669"/>
    <property type="project" value="InterPro"/>
</dbReference>
<evidence type="ECO:0000256" key="1">
    <source>
        <dbReference type="ARBA" id="ARBA00004613"/>
    </source>
</evidence>
<comment type="subcellular location">
    <subcellularLocation>
        <location evidence="1">Secreted</location>
    </subcellularLocation>
</comment>
<dbReference type="GO" id="GO:0030500">
    <property type="term" value="P:regulation of bone mineralization"/>
    <property type="evidence" value="ECO:0007669"/>
    <property type="project" value="TreeGrafter"/>
</dbReference>
<evidence type="ECO:0000313" key="6">
    <source>
        <dbReference type="Proteomes" id="UP000265040"/>
    </source>
</evidence>
<keyword evidence="2" id="KW-0964">Secreted</keyword>
<evidence type="ECO:0000256" key="4">
    <source>
        <dbReference type="SAM" id="SignalP"/>
    </source>
</evidence>
<dbReference type="InterPro" id="IPR008605">
    <property type="entry name" value="ECM1"/>
</dbReference>
<dbReference type="GeneTree" id="ENSGT00390000006215"/>
<dbReference type="Gene3D" id="1.10.246.10">
    <property type="match status" value="3"/>
</dbReference>
<feature type="chain" id="PRO_5043848358" evidence="4">
    <location>
        <begin position="22"/>
        <end position="491"/>
    </location>
</feature>
<dbReference type="Ensembl" id="ENSATET00000035325.3">
    <property type="protein sequence ID" value="ENSATEP00000034819.3"/>
    <property type="gene ID" value="ENSATEG00000023928.3"/>
</dbReference>
<dbReference type="Pfam" id="PF05782">
    <property type="entry name" value="ECM1"/>
    <property type="match status" value="2"/>
</dbReference>
<reference evidence="5" key="3">
    <citation type="submission" date="2025-09" db="UniProtKB">
        <authorList>
            <consortium name="Ensembl"/>
        </authorList>
    </citation>
    <scope>IDENTIFICATION</scope>
</reference>
<feature type="signal peptide" evidence="4">
    <location>
        <begin position="1"/>
        <end position="21"/>
    </location>
</feature>